<reference evidence="1 2" key="1">
    <citation type="submission" date="2020-04" db="EMBL/GenBank/DDBJ databases">
        <authorList>
            <person name="Hitch T.C.A."/>
            <person name="Wylensek D."/>
            <person name="Clavel T."/>
        </authorList>
    </citation>
    <scope>NUCLEOTIDE SEQUENCE [LARGE SCALE GENOMIC DNA]</scope>
    <source>
        <strain evidence="1 2">PG-130-P53-12</strain>
    </source>
</reference>
<proteinExistence type="predicted"/>
<accession>A0A848B608</accession>
<evidence type="ECO:0000313" key="2">
    <source>
        <dbReference type="Proteomes" id="UP000543804"/>
    </source>
</evidence>
<dbReference type="Proteomes" id="UP000543804">
    <property type="component" value="Unassembled WGS sequence"/>
</dbReference>
<dbReference type="AlphaFoldDB" id="A0A848B608"/>
<organism evidence="1 2">
    <name type="scientific">Selenomonas bovis</name>
    <dbReference type="NCBI Taxonomy" id="416586"/>
    <lineage>
        <taxon>Bacteria</taxon>
        <taxon>Bacillati</taxon>
        <taxon>Bacillota</taxon>
        <taxon>Negativicutes</taxon>
        <taxon>Selenomonadales</taxon>
        <taxon>Selenomonadaceae</taxon>
        <taxon>Selenomonas</taxon>
    </lineage>
</organism>
<comment type="caution">
    <text evidence="1">The sequence shown here is derived from an EMBL/GenBank/DDBJ whole genome shotgun (WGS) entry which is preliminary data.</text>
</comment>
<evidence type="ECO:0000313" key="1">
    <source>
        <dbReference type="EMBL" id="NMD99363.1"/>
    </source>
</evidence>
<keyword evidence="2" id="KW-1185">Reference proteome</keyword>
<gene>
    <name evidence="1" type="ORF">HF878_07765</name>
</gene>
<name>A0A848B608_9FIRM</name>
<dbReference type="RefSeq" id="WP_170077716.1">
    <property type="nucleotide sequence ID" value="NZ_JABAFA010000028.1"/>
</dbReference>
<dbReference type="EMBL" id="JABAFA010000028">
    <property type="protein sequence ID" value="NMD99363.1"/>
    <property type="molecule type" value="Genomic_DNA"/>
</dbReference>
<sequence length="94" mass="11339">MTKEDELMNFLTTKVFGPILDSPNASRELKSGIHLTMGRLRQRDAKGMIQYYWSCLADETAIRFSKEIKREHFTRFEDVMEEFRDRFNDDWLRQ</sequence>
<protein>
    <submittedName>
        <fullName evidence="1">Uncharacterized protein</fullName>
    </submittedName>
</protein>